<dbReference type="Proteomes" id="UP000235371">
    <property type="component" value="Unassembled WGS sequence"/>
</dbReference>
<dbReference type="RefSeq" id="XP_024728227.1">
    <property type="nucleotide sequence ID" value="XM_024888163.1"/>
</dbReference>
<protein>
    <submittedName>
        <fullName evidence="1">Uncharacterized protein</fullName>
    </submittedName>
</protein>
<sequence>MPPSLPSCLRPPSKPPNSINQIISKVWILPMDFPIVLPHIRLNIVKALLDWVQNWAIRR</sequence>
<proteinExistence type="predicted"/>
<dbReference type="GeneID" id="36596239"/>
<dbReference type="InParanoid" id="A0A2J6SKP9"/>
<keyword evidence="2" id="KW-1185">Reference proteome</keyword>
<evidence type="ECO:0000313" key="2">
    <source>
        <dbReference type="Proteomes" id="UP000235371"/>
    </source>
</evidence>
<reference evidence="1 2" key="1">
    <citation type="submission" date="2016-04" db="EMBL/GenBank/DDBJ databases">
        <title>A degradative enzymes factory behind the ericoid mycorrhizal symbiosis.</title>
        <authorList>
            <consortium name="DOE Joint Genome Institute"/>
            <person name="Martino E."/>
            <person name="Morin E."/>
            <person name="Grelet G."/>
            <person name="Kuo A."/>
            <person name="Kohler A."/>
            <person name="Daghino S."/>
            <person name="Barry K."/>
            <person name="Choi C."/>
            <person name="Cichocki N."/>
            <person name="Clum A."/>
            <person name="Copeland A."/>
            <person name="Hainaut M."/>
            <person name="Haridas S."/>
            <person name="Labutti K."/>
            <person name="Lindquist E."/>
            <person name="Lipzen A."/>
            <person name="Khouja H.-R."/>
            <person name="Murat C."/>
            <person name="Ohm R."/>
            <person name="Olson A."/>
            <person name="Spatafora J."/>
            <person name="Veneault-Fourrey C."/>
            <person name="Henrissat B."/>
            <person name="Grigoriev I."/>
            <person name="Martin F."/>
            <person name="Perotto S."/>
        </authorList>
    </citation>
    <scope>NUCLEOTIDE SEQUENCE [LARGE SCALE GENOMIC DNA]</scope>
    <source>
        <strain evidence="1 2">E</strain>
    </source>
</reference>
<organism evidence="1 2">
    <name type="scientific">Hyaloscypha bicolor E</name>
    <dbReference type="NCBI Taxonomy" id="1095630"/>
    <lineage>
        <taxon>Eukaryota</taxon>
        <taxon>Fungi</taxon>
        <taxon>Dikarya</taxon>
        <taxon>Ascomycota</taxon>
        <taxon>Pezizomycotina</taxon>
        <taxon>Leotiomycetes</taxon>
        <taxon>Helotiales</taxon>
        <taxon>Hyaloscyphaceae</taxon>
        <taxon>Hyaloscypha</taxon>
        <taxon>Hyaloscypha bicolor</taxon>
    </lineage>
</organism>
<gene>
    <name evidence="1" type="ORF">K444DRAFT_707480</name>
</gene>
<accession>A0A2J6SKP9</accession>
<dbReference type="EMBL" id="KZ613912">
    <property type="protein sequence ID" value="PMD51323.1"/>
    <property type="molecule type" value="Genomic_DNA"/>
</dbReference>
<evidence type="ECO:0000313" key="1">
    <source>
        <dbReference type="EMBL" id="PMD51323.1"/>
    </source>
</evidence>
<dbReference type="AlphaFoldDB" id="A0A2J6SKP9"/>
<name>A0A2J6SKP9_9HELO</name>